<dbReference type="KEGG" id="kpd:CW740_06450"/>
<evidence type="ECO:0000313" key="12">
    <source>
        <dbReference type="Proteomes" id="UP000232693"/>
    </source>
</evidence>
<dbReference type="Pfam" id="PF00990">
    <property type="entry name" value="GGDEF"/>
    <property type="match status" value="1"/>
</dbReference>
<feature type="transmembrane region" description="Helical" evidence="9">
    <location>
        <begin position="62"/>
        <end position="84"/>
    </location>
</feature>
<feature type="transmembrane region" description="Helical" evidence="9">
    <location>
        <begin position="282"/>
        <end position="303"/>
    </location>
</feature>
<dbReference type="PROSITE" id="PS50887">
    <property type="entry name" value="GGDEF"/>
    <property type="match status" value="1"/>
</dbReference>
<dbReference type="SMART" id="SM00267">
    <property type="entry name" value="GGDEF"/>
    <property type="match status" value="1"/>
</dbReference>
<dbReference type="GO" id="GO:0005886">
    <property type="term" value="C:plasma membrane"/>
    <property type="evidence" value="ECO:0007669"/>
    <property type="project" value="UniProtKB-SubCell"/>
</dbReference>
<dbReference type="EC" id="2.7.7.65" evidence="3"/>
<evidence type="ECO:0000256" key="2">
    <source>
        <dbReference type="ARBA" id="ARBA00004651"/>
    </source>
</evidence>
<feature type="transmembrane region" description="Helical" evidence="9">
    <location>
        <begin position="250"/>
        <end position="270"/>
    </location>
</feature>
<dbReference type="Gene3D" id="3.30.70.270">
    <property type="match status" value="1"/>
</dbReference>
<keyword evidence="7 9" id="KW-0472">Membrane</keyword>
<keyword evidence="6 9" id="KW-1133">Transmembrane helix</keyword>
<feature type="domain" description="GGDEF" evidence="10">
    <location>
        <begin position="352"/>
        <end position="486"/>
    </location>
</feature>
<evidence type="ECO:0000259" key="10">
    <source>
        <dbReference type="PROSITE" id="PS50887"/>
    </source>
</evidence>
<evidence type="ECO:0000256" key="3">
    <source>
        <dbReference type="ARBA" id="ARBA00012528"/>
    </source>
</evidence>
<keyword evidence="4" id="KW-1003">Cell membrane</keyword>
<feature type="transmembrane region" description="Helical" evidence="9">
    <location>
        <begin position="105"/>
        <end position="130"/>
    </location>
</feature>
<evidence type="ECO:0000256" key="5">
    <source>
        <dbReference type="ARBA" id="ARBA00022692"/>
    </source>
</evidence>
<dbReference type="Pfam" id="PF05231">
    <property type="entry name" value="MASE1"/>
    <property type="match status" value="1"/>
</dbReference>
<evidence type="ECO:0000256" key="8">
    <source>
        <dbReference type="ARBA" id="ARBA00034247"/>
    </source>
</evidence>
<sequence length="490" mass="55041">MLIKSYLTQIHQKGHKELRVGKLSTSLNSIIFLILSSIAYYISARFGMSLFTLFPSNISLLWLPSGIGFLMCLRWKATAVPFIVISSYLVNLPGMDIGTVATPKLYTLISAIADGAQSYLAMLMFGRFLPTGVANPRDLSKFIWWVCIIPPALTTIIITVNLWMGGYLVYHQLEGFYISLLLADGLGMLMVFQVYNSLKLDPLHFKRPSINLCLSIGLIGLIFIIGIYLYPAIIYLILPVLVIMSFELRLLTVASISTLTFIGLISITHFNLGPFVALTDQATSFELMAFTFACAITVFGLALQQYQMLLTRESGQRWKMAAEHDVLTGLPNRRAFMPALTKEHHRSVRLGHTYCAVIWDIDDFKKINDTYGHDFGDYVLVRLAQVMRQSCRDIDYYARIGGEEFAVLLPETDMESGKSAMERFRAQVAEEVFTAPDETRHSVTISIGIACLAGRRIKETELLAEADKALYKSKERGKNQTTSYCRDSMN</sequence>
<dbReference type="FunFam" id="3.30.70.270:FF:000001">
    <property type="entry name" value="Diguanylate cyclase domain protein"/>
    <property type="match status" value="1"/>
</dbReference>
<name>A0A2K9AEU3_9GAMM</name>
<dbReference type="EMBL" id="CP025120">
    <property type="protein sequence ID" value="AUD78906.1"/>
    <property type="molecule type" value="Genomic_DNA"/>
</dbReference>
<dbReference type="NCBIfam" id="TIGR00254">
    <property type="entry name" value="GGDEF"/>
    <property type="match status" value="1"/>
</dbReference>
<dbReference type="AlphaFoldDB" id="A0A2K9AEU3"/>
<reference evidence="11 12" key="1">
    <citation type="submission" date="2017-12" db="EMBL/GenBank/DDBJ databases">
        <title>Kangiella profundi FT102 completed genome.</title>
        <authorList>
            <person name="Xu J."/>
            <person name="Wang J."/>
            <person name="Lu Y."/>
        </authorList>
    </citation>
    <scope>NUCLEOTIDE SEQUENCE [LARGE SCALE GENOMIC DNA]</scope>
    <source>
        <strain evidence="11 12">FT102</strain>
    </source>
</reference>
<feature type="transmembrane region" description="Helical" evidence="9">
    <location>
        <begin position="176"/>
        <end position="195"/>
    </location>
</feature>
<dbReference type="SUPFAM" id="SSF55073">
    <property type="entry name" value="Nucleotide cyclase"/>
    <property type="match status" value="1"/>
</dbReference>
<dbReference type="InterPro" id="IPR050469">
    <property type="entry name" value="Diguanylate_Cyclase"/>
</dbReference>
<organism evidence="11 12">
    <name type="scientific">Kangiella profundi</name>
    <dbReference type="NCBI Taxonomy" id="1561924"/>
    <lineage>
        <taxon>Bacteria</taxon>
        <taxon>Pseudomonadati</taxon>
        <taxon>Pseudomonadota</taxon>
        <taxon>Gammaproteobacteria</taxon>
        <taxon>Kangiellales</taxon>
        <taxon>Kangiellaceae</taxon>
        <taxon>Kangiella</taxon>
    </lineage>
</organism>
<proteinExistence type="predicted"/>
<dbReference type="PANTHER" id="PTHR45138">
    <property type="entry name" value="REGULATORY COMPONENTS OF SENSORY TRANSDUCTION SYSTEM"/>
    <property type="match status" value="1"/>
</dbReference>
<evidence type="ECO:0000313" key="11">
    <source>
        <dbReference type="EMBL" id="AUD78906.1"/>
    </source>
</evidence>
<dbReference type="CDD" id="cd01949">
    <property type="entry name" value="GGDEF"/>
    <property type="match status" value="1"/>
</dbReference>
<feature type="transmembrane region" description="Helical" evidence="9">
    <location>
        <begin position="20"/>
        <end position="42"/>
    </location>
</feature>
<dbReference type="InterPro" id="IPR043128">
    <property type="entry name" value="Rev_trsase/Diguanyl_cyclase"/>
</dbReference>
<evidence type="ECO:0000256" key="1">
    <source>
        <dbReference type="ARBA" id="ARBA00001946"/>
    </source>
</evidence>
<dbReference type="InterPro" id="IPR029787">
    <property type="entry name" value="Nucleotide_cyclase"/>
</dbReference>
<dbReference type="GO" id="GO:0052621">
    <property type="term" value="F:diguanylate cyclase activity"/>
    <property type="evidence" value="ECO:0007669"/>
    <property type="project" value="UniProtKB-EC"/>
</dbReference>
<dbReference type="Proteomes" id="UP000232693">
    <property type="component" value="Chromosome"/>
</dbReference>
<evidence type="ECO:0000256" key="6">
    <source>
        <dbReference type="ARBA" id="ARBA00022989"/>
    </source>
</evidence>
<gene>
    <name evidence="11" type="ORF">CW740_06450</name>
</gene>
<protein>
    <recommendedName>
        <fullName evidence="3">diguanylate cyclase</fullName>
        <ecNumber evidence="3">2.7.7.65</ecNumber>
    </recommendedName>
</protein>
<dbReference type="PANTHER" id="PTHR45138:SF9">
    <property type="entry name" value="DIGUANYLATE CYCLASE DGCM-RELATED"/>
    <property type="match status" value="1"/>
</dbReference>
<comment type="subcellular location">
    <subcellularLocation>
        <location evidence="2">Cell membrane</location>
        <topology evidence="2">Multi-pass membrane protein</topology>
    </subcellularLocation>
</comment>
<feature type="transmembrane region" description="Helical" evidence="9">
    <location>
        <begin position="215"/>
        <end position="238"/>
    </location>
</feature>
<dbReference type="InterPro" id="IPR000160">
    <property type="entry name" value="GGDEF_dom"/>
</dbReference>
<dbReference type="OrthoDB" id="9759607at2"/>
<evidence type="ECO:0000256" key="9">
    <source>
        <dbReference type="SAM" id="Phobius"/>
    </source>
</evidence>
<keyword evidence="12" id="KW-1185">Reference proteome</keyword>
<comment type="cofactor">
    <cofactor evidence="1">
        <name>Mg(2+)</name>
        <dbReference type="ChEBI" id="CHEBI:18420"/>
    </cofactor>
</comment>
<dbReference type="InterPro" id="IPR007895">
    <property type="entry name" value="MASE1"/>
</dbReference>
<feature type="transmembrane region" description="Helical" evidence="9">
    <location>
        <begin position="142"/>
        <end position="164"/>
    </location>
</feature>
<evidence type="ECO:0000256" key="4">
    <source>
        <dbReference type="ARBA" id="ARBA00022475"/>
    </source>
</evidence>
<keyword evidence="5 9" id="KW-0812">Transmembrane</keyword>
<evidence type="ECO:0000256" key="7">
    <source>
        <dbReference type="ARBA" id="ARBA00023136"/>
    </source>
</evidence>
<accession>A0A2K9AEU3</accession>
<comment type="catalytic activity">
    <reaction evidence="8">
        <text>2 GTP = 3',3'-c-di-GMP + 2 diphosphate</text>
        <dbReference type="Rhea" id="RHEA:24898"/>
        <dbReference type="ChEBI" id="CHEBI:33019"/>
        <dbReference type="ChEBI" id="CHEBI:37565"/>
        <dbReference type="ChEBI" id="CHEBI:58805"/>
        <dbReference type="EC" id="2.7.7.65"/>
    </reaction>
</comment>